<keyword evidence="1" id="KW-0732">Signal</keyword>
<evidence type="ECO:0000313" key="2">
    <source>
        <dbReference type="EMBL" id="USB36520.1"/>
    </source>
</evidence>
<reference evidence="3" key="2">
    <citation type="submission" date="2023-01" db="EMBL/GenBank/DDBJ databases">
        <title>The prevalence of carbapenem-resistant bacteria in aquaculture in China and the genetic diversity of carbapenem-resistant genes.</title>
        <authorList>
            <person name="Wen R."/>
        </authorList>
    </citation>
    <scope>NUCLEOTIDE SEQUENCE</scope>
    <source>
        <strain evidence="3">PVA41-chromosome</strain>
    </source>
</reference>
<keyword evidence="3" id="KW-0648">Protein biosynthesis</keyword>
<feature type="chain" id="PRO_5043915110" evidence="1">
    <location>
        <begin position="20"/>
        <end position="260"/>
    </location>
</feature>
<protein>
    <submittedName>
        <fullName evidence="3">Elongation factor Tu</fullName>
    </submittedName>
</protein>
<gene>
    <name evidence="2" type="ORF">M5J11_17230</name>
    <name evidence="3" type="ORF">PG365_11985</name>
</gene>
<dbReference type="EMBL" id="CP097327">
    <property type="protein sequence ID" value="USB36520.1"/>
    <property type="molecule type" value="Genomic_DNA"/>
</dbReference>
<dbReference type="Proteomes" id="UP001222403">
    <property type="component" value="Chromosome"/>
</dbReference>
<keyword evidence="3" id="KW-0251">Elongation factor</keyword>
<evidence type="ECO:0000313" key="5">
    <source>
        <dbReference type="Proteomes" id="UP001222403"/>
    </source>
</evidence>
<feature type="signal peptide" evidence="1">
    <location>
        <begin position="1"/>
        <end position="19"/>
    </location>
</feature>
<dbReference type="EMBL" id="CP116222">
    <property type="protein sequence ID" value="WFC05451.1"/>
    <property type="molecule type" value="Genomic_DNA"/>
</dbReference>
<proteinExistence type="predicted"/>
<keyword evidence="4" id="KW-1185">Reference proteome</keyword>
<name>A0AAX3RYV8_9GAMM</name>
<dbReference type="AlphaFoldDB" id="A0AAX3RYV8"/>
<sequence length="260" mass="29330">MKAFVVFLGGLLFSSLAFSSVNSVMLLGDDYRYNLVNAFPNKKFVAPKVSNSLIQDVKQAFSQESIILVVNMADGPTQKLRESILVARQSGHNSVQIYFHGKHLPKEMLDDEDFQQLMSLAIEEVNELLNLYDMQVTAVYHDWLDDSFEKFLSQKNTVERVLPEKAILMNQIYSHAYIFSKEEAASNDAIMDGTVIEFACQDVISSGTVRVQEPIQRGETYSNIILQLENPTLIPIYARCLGTLNNKLSMAFITISKNDI</sequence>
<evidence type="ECO:0000313" key="3">
    <source>
        <dbReference type="EMBL" id="WFC05451.1"/>
    </source>
</evidence>
<dbReference type="Proteomes" id="UP001057142">
    <property type="component" value="Chromosome"/>
</dbReference>
<evidence type="ECO:0000313" key="4">
    <source>
        <dbReference type="Proteomes" id="UP001057142"/>
    </source>
</evidence>
<evidence type="ECO:0000256" key="1">
    <source>
        <dbReference type="SAM" id="SignalP"/>
    </source>
</evidence>
<organism evidence="3 5">
    <name type="scientific">Providencia vermicola</name>
    <dbReference type="NCBI Taxonomy" id="333965"/>
    <lineage>
        <taxon>Bacteria</taxon>
        <taxon>Pseudomonadati</taxon>
        <taxon>Pseudomonadota</taxon>
        <taxon>Gammaproteobacteria</taxon>
        <taxon>Enterobacterales</taxon>
        <taxon>Morganellaceae</taxon>
        <taxon>Providencia</taxon>
    </lineage>
</organism>
<accession>A0AAX3RYV8</accession>
<dbReference type="GO" id="GO:0003746">
    <property type="term" value="F:translation elongation factor activity"/>
    <property type="evidence" value="ECO:0007669"/>
    <property type="project" value="UniProtKB-KW"/>
</dbReference>
<dbReference type="RefSeq" id="WP_154622575.1">
    <property type="nucleotide sequence ID" value="NZ_CP048796.1"/>
</dbReference>
<reference evidence="2" key="1">
    <citation type="journal article" date="2022" name="Front. Microbiol.">
        <title>Identification of a novel aminoglycoside O-nucleotidyltransferase AadA33 in Providencia vermicola.</title>
        <authorList>
            <person name="Feng C."/>
            <person name="Gao M."/>
            <person name="Jiang W."/>
            <person name="Shi W."/>
            <person name="Li A."/>
            <person name="Liu S."/>
            <person name="Zhang L."/>
            <person name="Zhang X."/>
            <person name="Li Q."/>
            <person name="Lin H."/>
            <person name="Lu J."/>
            <person name="Li K."/>
            <person name="Zhang H."/>
            <person name="Hu Y."/>
            <person name="Bao Q."/>
            <person name="Lin X."/>
        </authorList>
    </citation>
    <scope>NUCLEOTIDE SEQUENCE</scope>
    <source>
        <strain evidence="2">P13</strain>
    </source>
</reference>